<organism evidence="2 3">
    <name type="scientific">Azorhizobium caulinodans (strain ATCC 43989 / DSM 5975 / JCM 20966 / LMG 6465 / NBRC 14845 / NCIMB 13405 / ORS 571)</name>
    <dbReference type="NCBI Taxonomy" id="438753"/>
    <lineage>
        <taxon>Bacteria</taxon>
        <taxon>Pseudomonadati</taxon>
        <taxon>Pseudomonadota</taxon>
        <taxon>Alphaproteobacteria</taxon>
        <taxon>Hyphomicrobiales</taxon>
        <taxon>Xanthobacteraceae</taxon>
        <taxon>Azorhizobium</taxon>
    </lineage>
</organism>
<reference evidence="2 3" key="3">
    <citation type="journal article" date="2008" name="BMC Genomics">
        <title>The genome of the versatile nitrogen fixer Azorhizobium caulinodans ORS571.</title>
        <authorList>
            <person name="Lee KB."/>
            <person name="Backer P.D."/>
            <person name="Aono T."/>
            <person name="Liu CT."/>
            <person name="Suzuki S."/>
            <person name="Suzuki T."/>
            <person name="Kaneko T."/>
            <person name="Yamada M."/>
            <person name="Tabata S."/>
            <person name="Kupfer D.M."/>
            <person name="Najar F.Z."/>
            <person name="Wiley G.B."/>
            <person name="Roe B."/>
            <person name="Binnewies T.T."/>
            <person name="Ussery D.W."/>
            <person name="D'Haeze W."/>
            <person name="Herder J.D."/>
            <person name="Gevers D."/>
            <person name="Vereecke D."/>
            <person name="Holsters M."/>
            <person name="Oyaizu H."/>
        </authorList>
    </citation>
    <scope>NUCLEOTIDE SEQUENCE [LARGE SCALE GENOMIC DNA]</scope>
    <source>
        <strain evidence="3">ATCC 43989 / DSM 5975 / JCM 20966 / LMG 6465 / NBRC 14845 / NCIMB 13405 / ORS 571</strain>
    </source>
</reference>
<protein>
    <submittedName>
        <fullName evidence="2">Glyoxalase</fullName>
    </submittedName>
</protein>
<dbReference type="KEGG" id="azc:AZC_2451"/>
<name>A8IA15_AZOC5</name>
<evidence type="ECO:0000313" key="2">
    <source>
        <dbReference type="EMBL" id="BAF88449.1"/>
    </source>
</evidence>
<keyword evidence="3" id="KW-1185">Reference proteome</keyword>
<dbReference type="Gene3D" id="3.10.180.10">
    <property type="entry name" value="2,3-Dihydroxybiphenyl 1,2-Dioxygenase, domain 1"/>
    <property type="match status" value="2"/>
</dbReference>
<evidence type="ECO:0000259" key="1">
    <source>
        <dbReference type="PROSITE" id="PS51819"/>
    </source>
</evidence>
<dbReference type="PANTHER" id="PTHR33993">
    <property type="entry name" value="GLYOXALASE-RELATED"/>
    <property type="match status" value="1"/>
</dbReference>
<reference evidence="2 3" key="6">
    <citation type="journal article" date="2011" name="Appl. Environ. Microbiol.">
        <title>Involvement of the azorhizobial chromosome partition gene (parA) in the onset of bacteroid differentiation during Sesbania rostrata stem nodule development.</title>
        <authorList>
            <person name="Liu CT."/>
            <person name="Lee KB."/>
            <person name="Wang YS."/>
            <person name="Peng MH."/>
            <person name="Lee KT."/>
            <person name="Suzuki S."/>
            <person name="Suzuki T."/>
            <person name="Oyaizu H."/>
        </authorList>
    </citation>
    <scope>NUCLEOTIDE SEQUENCE [LARGE SCALE GENOMIC DNA]</scope>
    <source>
        <strain evidence="3">ATCC 43989 / DSM 5975 / JCM 20966 / LMG 6465 / NBRC 14845 / NCIMB 13405 / ORS 571</strain>
    </source>
</reference>
<dbReference type="PROSITE" id="PS51819">
    <property type="entry name" value="VOC"/>
    <property type="match status" value="2"/>
</dbReference>
<dbReference type="InterPro" id="IPR029068">
    <property type="entry name" value="Glyas_Bleomycin-R_OHBP_Dase"/>
</dbReference>
<dbReference type="Proteomes" id="UP000000270">
    <property type="component" value="Chromosome"/>
</dbReference>
<accession>A8IA15</accession>
<dbReference type="AlphaFoldDB" id="A8IA15"/>
<dbReference type="RefSeq" id="WP_012170977.1">
    <property type="nucleotide sequence ID" value="NC_009937.1"/>
</dbReference>
<dbReference type="STRING" id="438753.AZC_2451"/>
<dbReference type="PANTHER" id="PTHR33993:SF14">
    <property type="entry name" value="GB|AAF24581.1"/>
    <property type="match status" value="1"/>
</dbReference>
<feature type="domain" description="VOC" evidence="1">
    <location>
        <begin position="5"/>
        <end position="122"/>
    </location>
</feature>
<dbReference type="SUPFAM" id="SSF54593">
    <property type="entry name" value="Glyoxalase/Bleomycin resistance protein/Dihydroxybiphenyl dioxygenase"/>
    <property type="match status" value="2"/>
</dbReference>
<reference evidence="2 3" key="5">
    <citation type="journal article" date="2010" name="Appl. Environ. Microbiol.">
        <title>phrR-like gene praR of Azorhizobium caulinodans ORS571 is essential for symbiosis with Sesbania rostrata and is involved in expression of reb genes.</title>
        <authorList>
            <person name="Akiba N."/>
            <person name="Aono T."/>
            <person name="Toyazaki H."/>
            <person name="Sato S."/>
            <person name="Oyaizu H."/>
        </authorList>
    </citation>
    <scope>NUCLEOTIDE SEQUENCE [LARGE SCALE GENOMIC DNA]</scope>
    <source>
        <strain evidence="3">ATCC 43989 / DSM 5975 / JCM 20966 / LMG 6465 / NBRC 14845 / NCIMB 13405 / ORS 571</strain>
    </source>
</reference>
<reference evidence="3" key="2">
    <citation type="submission" date="2007-04" db="EMBL/GenBank/DDBJ databases">
        <title>Complete genome sequence of the nitrogen-fixing bacterium Azorhizobium caulinodans ORS571.</title>
        <authorList>
            <person name="Lee K.B."/>
            <person name="Backer P.D."/>
            <person name="Aono T."/>
            <person name="Liu C.T."/>
            <person name="Suzuki S."/>
            <person name="Suzuki T."/>
            <person name="Kaneko T."/>
            <person name="Yamada M."/>
            <person name="Tabata S."/>
            <person name="Kupfer D.M."/>
            <person name="Najar F.Z."/>
            <person name="Wiley G.B."/>
            <person name="Roe B."/>
            <person name="Binnewies T."/>
            <person name="Ussery D."/>
            <person name="Vereecke D."/>
            <person name="Gevers D."/>
            <person name="Holsters M."/>
            <person name="Oyaizu H."/>
        </authorList>
    </citation>
    <scope>NUCLEOTIDE SEQUENCE [LARGE SCALE GENOMIC DNA]</scope>
    <source>
        <strain evidence="3">ATCC 43989 / DSM 5975 / JCM 20966 / LMG 6465 / NBRC 14845 / NCIMB 13405 / ORS 571</strain>
    </source>
</reference>
<reference evidence="2 3" key="4">
    <citation type="journal article" date="2009" name="Appl. Environ. Microbiol.">
        <title>Comparative genome-wide transcriptional profiling of Azorhizobium caulinodans ORS571 grown under free-living and symbiotic conditions.</title>
        <authorList>
            <person name="Tsukada S."/>
            <person name="Aono T."/>
            <person name="Akiba N."/>
            <person name="Lee KB."/>
            <person name="Liu CT."/>
            <person name="Toyazaki H."/>
            <person name="Oyaizu H."/>
        </authorList>
    </citation>
    <scope>NUCLEOTIDE SEQUENCE [LARGE SCALE GENOMIC DNA]</scope>
    <source>
        <strain evidence="3">ATCC 43989 / DSM 5975 / JCM 20966 / LMG 6465 / NBRC 14845 / NCIMB 13405 / ORS 571</strain>
    </source>
</reference>
<gene>
    <name evidence="2" type="ordered locus">AZC_2451</name>
</gene>
<dbReference type="InterPro" id="IPR004360">
    <property type="entry name" value="Glyas_Fos-R_dOase_dom"/>
</dbReference>
<evidence type="ECO:0000313" key="3">
    <source>
        <dbReference type="Proteomes" id="UP000000270"/>
    </source>
</evidence>
<dbReference type="InterPro" id="IPR037523">
    <property type="entry name" value="VOC_core"/>
</dbReference>
<dbReference type="InterPro" id="IPR052164">
    <property type="entry name" value="Anthracycline_SecMetBiosynth"/>
</dbReference>
<dbReference type="eggNOG" id="COG3324">
    <property type="taxonomic scope" value="Bacteria"/>
</dbReference>
<feature type="domain" description="VOC" evidence="1">
    <location>
        <begin position="138"/>
        <end position="253"/>
    </location>
</feature>
<dbReference type="EMBL" id="AP009384">
    <property type="protein sequence ID" value="BAF88449.1"/>
    <property type="molecule type" value="Genomic_DNA"/>
</dbReference>
<dbReference type="HOGENOM" id="CLU_069623_3_0_5"/>
<reference evidence="2 3" key="1">
    <citation type="journal article" date="2007" name="Appl. Environ. Microbiol.">
        <title>Rhizobial factors required for stem nodule maturation and maintenance in Sesbania rostrata-Azorhizobium caulinodans ORS571 symbiosis.</title>
        <authorList>
            <person name="Suzuki S."/>
            <person name="Aono T."/>
            <person name="Lee KB."/>
            <person name="Suzuki T."/>
            <person name="Liu CT."/>
            <person name="Miwa H."/>
            <person name="Wakao S."/>
            <person name="Iki T."/>
            <person name="Oyaizu H."/>
        </authorList>
    </citation>
    <scope>NUCLEOTIDE SEQUENCE [LARGE SCALE GENOMIC DNA]</scope>
    <source>
        <strain evidence="3">ATCC 43989 / DSM 5975 / JCM 20966 / LMG 6465 / NBRC 14845 / NCIMB 13405 / ORS 571</strain>
    </source>
</reference>
<dbReference type="Pfam" id="PF00903">
    <property type="entry name" value="Glyoxalase"/>
    <property type="match status" value="2"/>
</dbReference>
<dbReference type="CDD" id="cd07247">
    <property type="entry name" value="SgaA_N_like"/>
    <property type="match status" value="2"/>
</dbReference>
<sequence length="259" mass="27486">MPHGDFSWYQLCTTDVEAAGAFYRRLLDWQRRDAGMPGMTYILLSKDGVDVGGMMALPEDVLKAAIGPYWMGYVEVEDVDATAARVSASGGVIHSPPADIPDVGRFAVIGDPQGAVLSLIHWNEGNAPPPAPANRMGAVGWHELAASDWPAVFPFYAELFGWTKGEPIDMGGMGTYQLFEHGGRAIGGMFNKPPEMPAPGWLYYAQVPDIAAAVATIAAEGGQVLHGPMEVPGGAWIAQGRDPQGAYFAVVAPPAGEMT</sequence>
<proteinExistence type="predicted"/>